<protein>
    <submittedName>
        <fullName evidence="1">Uncharacterized protein</fullName>
    </submittedName>
</protein>
<evidence type="ECO:0000313" key="2">
    <source>
        <dbReference type="Proteomes" id="UP000284883"/>
    </source>
</evidence>
<dbReference type="Proteomes" id="UP000284883">
    <property type="component" value="Unassembled WGS sequence"/>
</dbReference>
<accession>A0A413W121</accession>
<name>A0A413W121_9FIRM</name>
<dbReference type="EMBL" id="QSGQ01000005">
    <property type="protein sequence ID" value="RHB39540.1"/>
    <property type="molecule type" value="Genomic_DNA"/>
</dbReference>
<proteinExistence type="predicted"/>
<dbReference type="AlphaFoldDB" id="A0A413W121"/>
<sequence>MVHAIKKYIENREKRDSVKILDSREYTCKLKEAICGEDGRESQYEYRIASTKFLPGNDRGFYNLFYEAFEYGQAHFLKAVF</sequence>
<organism evidence="1 2">
    <name type="scientific">Dorea formicigenerans</name>
    <dbReference type="NCBI Taxonomy" id="39486"/>
    <lineage>
        <taxon>Bacteria</taxon>
        <taxon>Bacillati</taxon>
        <taxon>Bacillota</taxon>
        <taxon>Clostridia</taxon>
        <taxon>Lachnospirales</taxon>
        <taxon>Lachnospiraceae</taxon>
        <taxon>Dorea</taxon>
    </lineage>
</organism>
<gene>
    <name evidence="1" type="ORF">DW885_08980</name>
</gene>
<comment type="caution">
    <text evidence="1">The sequence shown here is derived from an EMBL/GenBank/DDBJ whole genome shotgun (WGS) entry which is preliminary data.</text>
</comment>
<reference evidence="1 2" key="1">
    <citation type="submission" date="2018-08" db="EMBL/GenBank/DDBJ databases">
        <title>A genome reference for cultivated species of the human gut microbiota.</title>
        <authorList>
            <person name="Zou Y."/>
            <person name="Xue W."/>
            <person name="Luo G."/>
        </authorList>
    </citation>
    <scope>NUCLEOTIDE SEQUENCE [LARGE SCALE GENOMIC DNA]</scope>
    <source>
        <strain evidence="1 2">AM40-15AC</strain>
    </source>
</reference>
<evidence type="ECO:0000313" key="1">
    <source>
        <dbReference type="EMBL" id="RHB39540.1"/>
    </source>
</evidence>